<dbReference type="Proteomes" id="UP000295626">
    <property type="component" value="Unassembled WGS sequence"/>
</dbReference>
<sequence length="191" mass="21013">MTTNDWPDSPLDAVDTAFAALTDGPRPLSLDLTPFGGADGLPTGVTDLPTLHRWLLAHPRAYTARDLVWRELIRRARTNRPEWVIAATALAMPALRHHAGRLRAGWPGDARDVDAEILTGFLTALRDRVDIDRPAPYAALAAAGWRAGFEARRRDGAEATPVDDLEHAVGPRTPRRPYGHSDLLIRRAVQL</sequence>
<evidence type="ECO:0000313" key="3">
    <source>
        <dbReference type="Proteomes" id="UP000295626"/>
    </source>
</evidence>
<evidence type="ECO:0000256" key="1">
    <source>
        <dbReference type="SAM" id="MobiDB-lite"/>
    </source>
</evidence>
<proteinExistence type="predicted"/>
<feature type="non-terminal residue" evidence="2">
    <location>
        <position position="191"/>
    </location>
</feature>
<name>A0ABY2DHL4_9ACTN</name>
<keyword evidence="3" id="KW-1185">Reference proteome</keyword>
<accession>A0ABY2DHL4</accession>
<evidence type="ECO:0000313" key="2">
    <source>
        <dbReference type="EMBL" id="TDB97250.1"/>
    </source>
</evidence>
<reference evidence="2 3" key="1">
    <citation type="submission" date="2019-02" db="EMBL/GenBank/DDBJ databases">
        <title>Draft genome sequences of novel Actinobacteria.</title>
        <authorList>
            <person name="Sahin N."/>
            <person name="Ay H."/>
            <person name="Saygin H."/>
        </authorList>
    </citation>
    <scope>NUCLEOTIDE SEQUENCE [LARGE SCALE GENOMIC DNA]</scope>
    <source>
        <strain evidence="2 3">JCM 30529</strain>
    </source>
</reference>
<feature type="region of interest" description="Disordered" evidence="1">
    <location>
        <begin position="157"/>
        <end position="179"/>
    </location>
</feature>
<dbReference type="EMBL" id="SMKE01000239">
    <property type="protein sequence ID" value="TDB97250.1"/>
    <property type="molecule type" value="Genomic_DNA"/>
</dbReference>
<protein>
    <submittedName>
        <fullName evidence="2">Uncharacterized protein</fullName>
    </submittedName>
</protein>
<gene>
    <name evidence="2" type="ORF">E1091_08640</name>
</gene>
<comment type="caution">
    <text evidence="2">The sequence shown here is derived from an EMBL/GenBank/DDBJ whole genome shotgun (WGS) entry which is preliminary data.</text>
</comment>
<organism evidence="2 3">
    <name type="scientific">Micromonospora fluostatini</name>
    <dbReference type="NCBI Taxonomy" id="1629071"/>
    <lineage>
        <taxon>Bacteria</taxon>
        <taxon>Bacillati</taxon>
        <taxon>Actinomycetota</taxon>
        <taxon>Actinomycetes</taxon>
        <taxon>Micromonosporales</taxon>
        <taxon>Micromonosporaceae</taxon>
        <taxon>Micromonospora</taxon>
    </lineage>
</organism>